<organism evidence="1 2">
    <name type="scientific">Phytophthora oleae</name>
    <dbReference type="NCBI Taxonomy" id="2107226"/>
    <lineage>
        <taxon>Eukaryota</taxon>
        <taxon>Sar</taxon>
        <taxon>Stramenopiles</taxon>
        <taxon>Oomycota</taxon>
        <taxon>Peronosporomycetes</taxon>
        <taxon>Peronosporales</taxon>
        <taxon>Peronosporaceae</taxon>
        <taxon>Phytophthora</taxon>
    </lineage>
</organism>
<dbReference type="AlphaFoldDB" id="A0ABD3FR82"/>
<reference evidence="1 2" key="1">
    <citation type="submission" date="2024-09" db="EMBL/GenBank/DDBJ databases">
        <title>Genome sequencing and assembly of Phytophthora oleae, isolate VK10A, causative agent of rot of olive drupes.</title>
        <authorList>
            <person name="Conti Taguali S."/>
            <person name="Riolo M."/>
            <person name="La Spada F."/>
            <person name="Cacciola S.O."/>
            <person name="Dionisio G."/>
        </authorList>
    </citation>
    <scope>NUCLEOTIDE SEQUENCE [LARGE SCALE GENOMIC DNA]</scope>
    <source>
        <strain evidence="1 2">VK10A</strain>
    </source>
</reference>
<comment type="caution">
    <text evidence="1">The sequence shown here is derived from an EMBL/GenBank/DDBJ whole genome shotgun (WGS) entry which is preliminary data.</text>
</comment>
<gene>
    <name evidence="1" type="ORF">V7S43_006128</name>
</gene>
<evidence type="ECO:0000313" key="2">
    <source>
        <dbReference type="Proteomes" id="UP001632037"/>
    </source>
</evidence>
<keyword evidence="2" id="KW-1185">Reference proteome</keyword>
<dbReference type="Proteomes" id="UP001632037">
    <property type="component" value="Unassembled WGS sequence"/>
</dbReference>
<dbReference type="EMBL" id="JBIMZQ010000010">
    <property type="protein sequence ID" value="KAL3668836.1"/>
    <property type="molecule type" value="Genomic_DNA"/>
</dbReference>
<evidence type="ECO:0000313" key="1">
    <source>
        <dbReference type="EMBL" id="KAL3668836.1"/>
    </source>
</evidence>
<proteinExistence type="predicted"/>
<accession>A0ABD3FR82</accession>
<sequence length="55" mass="6417">MAWAMTDLCHDLWLQHLDTRTFRRLQMVIHKAPFGMSIAYPYRSRSSGDSMVCLA</sequence>
<name>A0ABD3FR82_9STRA</name>
<protein>
    <submittedName>
        <fullName evidence="1">Uncharacterized protein</fullName>
    </submittedName>
</protein>